<evidence type="ECO:0000256" key="2">
    <source>
        <dbReference type="ARBA" id="ARBA00022603"/>
    </source>
</evidence>
<comment type="similarity">
    <text evidence="1">Belongs to the CFA/CMAS family.</text>
</comment>
<dbReference type="Proteomes" id="UP000664904">
    <property type="component" value="Plasmid unnamed5"/>
</dbReference>
<evidence type="ECO:0000313" key="8">
    <source>
        <dbReference type="Proteomes" id="UP000664904"/>
    </source>
</evidence>
<gene>
    <name evidence="7" type="ORF">J5O05_20190</name>
</gene>
<name>A0A975DMG7_9GAMM</name>
<dbReference type="InterPro" id="IPR050723">
    <property type="entry name" value="CFA/CMAS"/>
</dbReference>
<keyword evidence="4" id="KW-0949">S-adenosyl-L-methionine</keyword>
<evidence type="ECO:0000256" key="5">
    <source>
        <dbReference type="ARBA" id="ARBA00023098"/>
    </source>
</evidence>
<keyword evidence="8" id="KW-1185">Reference proteome</keyword>
<dbReference type="GO" id="GO:0008168">
    <property type="term" value="F:methyltransferase activity"/>
    <property type="evidence" value="ECO:0007669"/>
    <property type="project" value="UniProtKB-KW"/>
</dbReference>
<evidence type="ECO:0000256" key="6">
    <source>
        <dbReference type="PIRSR" id="PIRSR003085-1"/>
    </source>
</evidence>
<accession>A0A975DMG7</accession>
<dbReference type="GO" id="GO:0008610">
    <property type="term" value="P:lipid biosynthetic process"/>
    <property type="evidence" value="ECO:0007669"/>
    <property type="project" value="InterPro"/>
</dbReference>
<evidence type="ECO:0000256" key="3">
    <source>
        <dbReference type="ARBA" id="ARBA00022679"/>
    </source>
</evidence>
<keyword evidence="5" id="KW-0443">Lipid metabolism</keyword>
<reference evidence="7" key="1">
    <citation type="submission" date="2021-03" db="EMBL/GenBank/DDBJ databases">
        <title>Complete Genome of Pseudoalteromonas xiamenensis STKMTI.2, a new potential marine bacterium producing anti-Vibrio compounds.</title>
        <authorList>
            <person name="Handayani D.P."/>
            <person name="Isnansetyo A."/>
            <person name="Istiqomah I."/>
            <person name="Jumina J."/>
        </authorList>
    </citation>
    <scope>NUCLEOTIDE SEQUENCE</scope>
    <source>
        <strain evidence="7">STKMTI.2</strain>
        <plasmid evidence="7">unnamed5</plasmid>
    </source>
</reference>
<dbReference type="KEGG" id="pxi:J5O05_20190"/>
<keyword evidence="2 7" id="KW-0489">Methyltransferase</keyword>
<organism evidence="7 8">
    <name type="scientific">Pseudoalteromonas xiamenensis</name>
    <dbReference type="NCBI Taxonomy" id="882626"/>
    <lineage>
        <taxon>Bacteria</taxon>
        <taxon>Pseudomonadati</taxon>
        <taxon>Pseudomonadota</taxon>
        <taxon>Gammaproteobacteria</taxon>
        <taxon>Alteromonadales</taxon>
        <taxon>Pseudoalteromonadaceae</taxon>
        <taxon>Pseudoalteromonas</taxon>
    </lineage>
</organism>
<proteinExistence type="inferred from homology"/>
<dbReference type="CDD" id="cd02440">
    <property type="entry name" value="AdoMet_MTases"/>
    <property type="match status" value="1"/>
</dbReference>
<dbReference type="PANTHER" id="PTHR43667:SF2">
    <property type="entry name" value="FATTY ACID C-METHYL TRANSFERASE"/>
    <property type="match status" value="1"/>
</dbReference>
<geneLocation type="plasmid" evidence="7 8">
    <name>unnamed5</name>
</geneLocation>
<evidence type="ECO:0000256" key="4">
    <source>
        <dbReference type="ARBA" id="ARBA00022691"/>
    </source>
</evidence>
<evidence type="ECO:0000256" key="1">
    <source>
        <dbReference type="ARBA" id="ARBA00010815"/>
    </source>
</evidence>
<evidence type="ECO:0000313" key="7">
    <source>
        <dbReference type="EMBL" id="QTH73131.1"/>
    </source>
</evidence>
<feature type="active site" evidence="6">
    <location>
        <position position="388"/>
    </location>
</feature>
<keyword evidence="3" id="KW-0808">Transferase</keyword>
<dbReference type="InterPro" id="IPR003333">
    <property type="entry name" value="CMAS"/>
</dbReference>
<dbReference type="SUPFAM" id="SSF53335">
    <property type="entry name" value="S-adenosyl-L-methionine-dependent methyltransferases"/>
    <property type="match status" value="1"/>
</dbReference>
<dbReference type="Gene3D" id="3.40.50.150">
    <property type="entry name" value="Vaccinia Virus protein VP39"/>
    <property type="match status" value="1"/>
</dbReference>
<dbReference type="RefSeq" id="WP_208844750.1">
    <property type="nucleotide sequence ID" value="NZ_CP072135.1"/>
</dbReference>
<dbReference type="Pfam" id="PF02353">
    <property type="entry name" value="CMAS"/>
    <property type="match status" value="1"/>
</dbReference>
<dbReference type="AlphaFoldDB" id="A0A975DMG7"/>
<keyword evidence="7" id="KW-0614">Plasmid</keyword>
<dbReference type="PIRSF" id="PIRSF003085">
    <property type="entry name" value="CMAS"/>
    <property type="match status" value="1"/>
</dbReference>
<dbReference type="GO" id="GO:0032259">
    <property type="term" value="P:methylation"/>
    <property type="evidence" value="ECO:0007669"/>
    <property type="project" value="UniProtKB-KW"/>
</dbReference>
<protein>
    <submittedName>
        <fullName evidence="7">Class I SAM-dependent methyltransferase</fullName>
    </submittedName>
</protein>
<dbReference type="EMBL" id="CP072135">
    <property type="protein sequence ID" value="QTH73131.1"/>
    <property type="molecule type" value="Genomic_DNA"/>
</dbReference>
<dbReference type="InterPro" id="IPR029063">
    <property type="entry name" value="SAM-dependent_MTases_sf"/>
</dbReference>
<sequence length="420" mass="48051">MEKITTLQTASTNVSGLLKVYRHLVHKAFSNLKYGKLVINEAGNRYEFGQSNAVDVVIDVTDPRMYKSFALGGSVGAAEAYIAGYWNTDRLTDLIELFVKNQCVLDEFEKQFSWLTAISNKVKHRLNRNTKAQSKKNIAAHYDLGNDLYTAFLSEEMLYSSAIFSHPTESLEEAQQNKLRAICERLDLKEGETLVEIGTGWGALALYAAENYGVYVTTTTISEEQFSYVKEKVAEKNLEHKITLLKKDYRELEGKFDKLVSIEMIEAVGHEYLAGFFTKCNALLKENGLMLIQAITIADQRYDHYLKNSDFIQQYIFPGGCLPSVEQMTKHIRESTNLVVHALHDIGLHYAHTLKHWHERFVNAWPNLDRTKFDESFYRLWTFYFCYCEGAFKQRATSAVHLVARKPSARTSDCLNALSY</sequence>
<dbReference type="PANTHER" id="PTHR43667">
    <property type="entry name" value="CYCLOPROPANE-FATTY-ACYL-PHOSPHOLIPID SYNTHASE"/>
    <property type="match status" value="1"/>
</dbReference>